<dbReference type="EMBL" id="CP011125">
    <property type="protein sequence ID" value="AKF07865.1"/>
    <property type="molecule type" value="Genomic_DNA"/>
</dbReference>
<dbReference type="GO" id="GO:0020037">
    <property type="term" value="F:heme binding"/>
    <property type="evidence" value="ECO:0007669"/>
    <property type="project" value="InterPro"/>
</dbReference>
<dbReference type="GO" id="GO:0009055">
    <property type="term" value="F:electron transfer activity"/>
    <property type="evidence" value="ECO:0007669"/>
    <property type="project" value="InterPro"/>
</dbReference>
<protein>
    <recommendedName>
        <fullName evidence="1">Cytochrome C Planctomycete-type domain-containing protein</fullName>
    </recommendedName>
</protein>
<reference evidence="2 3" key="1">
    <citation type="submission" date="2015-03" db="EMBL/GenBank/DDBJ databases">
        <title>Genome assembly of Sandaracinus amylolyticus DSM 53668.</title>
        <authorList>
            <person name="Sharma G."/>
            <person name="Subramanian S."/>
        </authorList>
    </citation>
    <scope>NUCLEOTIDE SEQUENCE [LARGE SCALE GENOMIC DNA]</scope>
    <source>
        <strain evidence="2 3">DSM 53668</strain>
    </source>
</reference>
<dbReference type="InterPro" id="IPR011429">
    <property type="entry name" value="Cyt_c_Planctomycete-type"/>
</dbReference>
<sequence length="324" mass="34930">MRRALVLALLGLGACASPRAGLDRREPNPTCLGRATFPDALADTGCFEPGSSTPIAAMLPYEVRVPLWSDGAAKERFVALPDGGSLEVDDGHVILPPGGVLVKTFRAGAQPIETRLLVRDEQGTWHAATYLWDEAGAEARRFEGGTVERGGLTWDVPREDECFDCHVDAAGTSLGLELAQLDTDVVYVATGRSAPQLDTLVAIGALARDALEHDHAPYEPDDARAYLHVQCAHCHRPGGSATVALDLRFEIEERWMNVIDQRPERGDPEGEAGILVAPGAPERSVLYQRITSDDPTWRMPPLGTQRVDAAGAERVAAWIDALSE</sequence>
<dbReference type="PROSITE" id="PS51257">
    <property type="entry name" value="PROKAR_LIPOPROTEIN"/>
    <property type="match status" value="1"/>
</dbReference>
<name>A0A0F6W5J4_9BACT</name>
<feature type="domain" description="Cytochrome C Planctomycete-type" evidence="1">
    <location>
        <begin position="231"/>
        <end position="302"/>
    </location>
</feature>
<evidence type="ECO:0000259" key="1">
    <source>
        <dbReference type="Pfam" id="PF07635"/>
    </source>
</evidence>
<evidence type="ECO:0000313" key="3">
    <source>
        <dbReference type="Proteomes" id="UP000034883"/>
    </source>
</evidence>
<gene>
    <name evidence="2" type="ORF">DB32_005014</name>
</gene>
<evidence type="ECO:0000313" key="2">
    <source>
        <dbReference type="EMBL" id="AKF07865.1"/>
    </source>
</evidence>
<keyword evidence="3" id="KW-1185">Reference proteome</keyword>
<dbReference type="KEGG" id="samy:DB32_005014"/>
<dbReference type="SUPFAM" id="SSF46626">
    <property type="entry name" value="Cytochrome c"/>
    <property type="match status" value="1"/>
</dbReference>
<proteinExistence type="predicted"/>
<dbReference type="RefSeq" id="WP_053235075.1">
    <property type="nucleotide sequence ID" value="NZ_CP011125.1"/>
</dbReference>
<dbReference type="Pfam" id="PF07635">
    <property type="entry name" value="PSCyt1"/>
    <property type="match status" value="1"/>
</dbReference>
<dbReference type="OrthoDB" id="338827at2"/>
<dbReference type="Proteomes" id="UP000034883">
    <property type="component" value="Chromosome"/>
</dbReference>
<dbReference type="AlphaFoldDB" id="A0A0F6W5J4"/>
<accession>A0A0F6W5J4</accession>
<dbReference type="InterPro" id="IPR036909">
    <property type="entry name" value="Cyt_c-like_dom_sf"/>
</dbReference>
<organism evidence="2 3">
    <name type="scientific">Sandaracinus amylolyticus</name>
    <dbReference type="NCBI Taxonomy" id="927083"/>
    <lineage>
        <taxon>Bacteria</taxon>
        <taxon>Pseudomonadati</taxon>
        <taxon>Myxococcota</taxon>
        <taxon>Polyangia</taxon>
        <taxon>Polyangiales</taxon>
        <taxon>Sandaracinaceae</taxon>
        <taxon>Sandaracinus</taxon>
    </lineage>
</organism>
<dbReference type="STRING" id="927083.DB32_005014"/>